<proteinExistence type="predicted"/>
<dbReference type="Proteomes" id="UP001216390">
    <property type="component" value="Chromosome"/>
</dbReference>
<dbReference type="EMBL" id="CP116942">
    <property type="protein sequence ID" value="WCO65070.1"/>
    <property type="molecule type" value="Genomic_DNA"/>
</dbReference>
<dbReference type="Gene3D" id="1.10.340.30">
    <property type="entry name" value="Hypothetical protein, domain 2"/>
    <property type="match status" value="1"/>
</dbReference>
<dbReference type="GO" id="GO:0003824">
    <property type="term" value="F:catalytic activity"/>
    <property type="evidence" value="ECO:0007669"/>
    <property type="project" value="InterPro"/>
</dbReference>
<dbReference type="KEGG" id="ima:PO878_11230"/>
<dbReference type="SUPFAM" id="SSF48150">
    <property type="entry name" value="DNA-glycosylase"/>
    <property type="match status" value="1"/>
</dbReference>
<evidence type="ECO:0000313" key="2">
    <source>
        <dbReference type="Proteomes" id="UP001216390"/>
    </source>
</evidence>
<evidence type="ECO:0000313" key="1">
    <source>
        <dbReference type="EMBL" id="WCO65070.1"/>
    </source>
</evidence>
<sequence length="289" mass="29932">MSLPRTLSPDAPPGLDLARTLSPLRMGVSDPCWHAAPDGSWSWATRTPAGALTLRLRPADGGVAAEAWGPGADWAPALLPGLLGVHDRPERLVADGPVAELVARYPGFRLARSARVADAALAGVCRRGVSAFEAGRAWSLMVEAMGDDAPGPGGLRLPPAPRRVAASEPYDLHVLGLEAQRADEVRRIASHAPRLELEGGEPPAGVVDRLRGIAGLGADAVDHARSVALGAPDALPVVDGHHRAALVEVLARPDAPAADAEALLEAHRPQRGRVVRLVGLSLEAAAEAG</sequence>
<name>A0AAE9Y3F9_9ACTN</name>
<dbReference type="RefSeq" id="WP_272734595.1">
    <property type="nucleotide sequence ID" value="NZ_CP116942.1"/>
</dbReference>
<dbReference type="GO" id="GO:0006281">
    <property type="term" value="P:DNA repair"/>
    <property type="evidence" value="ECO:0007669"/>
    <property type="project" value="InterPro"/>
</dbReference>
<gene>
    <name evidence="1" type="ORF">PO878_11230</name>
</gene>
<dbReference type="InterPro" id="IPR011257">
    <property type="entry name" value="DNA_glycosylase"/>
</dbReference>
<protein>
    <submittedName>
        <fullName evidence="1">Uncharacterized protein</fullName>
    </submittedName>
</protein>
<keyword evidence="2" id="KW-1185">Reference proteome</keyword>
<accession>A0AAE9Y3F9</accession>
<reference evidence="1" key="1">
    <citation type="submission" date="2023-01" db="EMBL/GenBank/DDBJ databases">
        <title>The diversity of Class Acidimicrobiia in South China Sea sediment environments and the proposal of Iamia marina sp. nov., a novel species of the genus Iamia.</title>
        <authorList>
            <person name="He Y."/>
            <person name="Tian X."/>
        </authorList>
    </citation>
    <scope>NUCLEOTIDE SEQUENCE</scope>
    <source>
        <strain evidence="1">DSM 19957</strain>
    </source>
</reference>
<dbReference type="AlphaFoldDB" id="A0AAE9Y3F9"/>
<organism evidence="1 2">
    <name type="scientific">Iamia majanohamensis</name>
    <dbReference type="NCBI Taxonomy" id="467976"/>
    <lineage>
        <taxon>Bacteria</taxon>
        <taxon>Bacillati</taxon>
        <taxon>Actinomycetota</taxon>
        <taxon>Acidimicrobiia</taxon>
        <taxon>Acidimicrobiales</taxon>
        <taxon>Iamiaceae</taxon>
        <taxon>Iamia</taxon>
    </lineage>
</organism>